<dbReference type="Proteomes" id="UP000198964">
    <property type="component" value="Unassembled WGS sequence"/>
</dbReference>
<name>A0A1I2F7X9_9BACT</name>
<reference evidence="2 3" key="1">
    <citation type="submission" date="2016-10" db="EMBL/GenBank/DDBJ databases">
        <authorList>
            <person name="de Groot N.N."/>
        </authorList>
    </citation>
    <scope>NUCLEOTIDE SEQUENCE [LARGE SCALE GENOMIC DNA]</scope>
    <source>
        <strain evidence="2 3">CGMCC 1.9156</strain>
    </source>
</reference>
<evidence type="ECO:0008006" key="4">
    <source>
        <dbReference type="Google" id="ProtNLM"/>
    </source>
</evidence>
<dbReference type="RefSeq" id="WP_139218224.1">
    <property type="nucleotide sequence ID" value="NZ_FONW01000002.1"/>
</dbReference>
<protein>
    <recommendedName>
        <fullName evidence="4">CarboxypepD_reg-like domain-containing protein</fullName>
    </recommendedName>
</protein>
<dbReference type="EMBL" id="FONW01000002">
    <property type="protein sequence ID" value="SFF00671.1"/>
    <property type="molecule type" value="Genomic_DNA"/>
</dbReference>
<evidence type="ECO:0000313" key="3">
    <source>
        <dbReference type="Proteomes" id="UP000198964"/>
    </source>
</evidence>
<dbReference type="SUPFAM" id="SSF49464">
    <property type="entry name" value="Carboxypeptidase regulatory domain-like"/>
    <property type="match status" value="1"/>
</dbReference>
<gene>
    <name evidence="2" type="ORF">SAMN05216283_102371</name>
</gene>
<organism evidence="2 3">
    <name type="scientific">Sunxiuqinia elliptica</name>
    <dbReference type="NCBI Taxonomy" id="655355"/>
    <lineage>
        <taxon>Bacteria</taxon>
        <taxon>Pseudomonadati</taxon>
        <taxon>Bacteroidota</taxon>
        <taxon>Bacteroidia</taxon>
        <taxon>Marinilabiliales</taxon>
        <taxon>Prolixibacteraceae</taxon>
        <taxon>Sunxiuqinia</taxon>
    </lineage>
</organism>
<dbReference type="STRING" id="655355.SAMN05216283_102371"/>
<sequence>MQRRRQRGVGENKSGGGRGLTNNKQMKRLIILIVCIGLLPVSKVLGQDLADIDPILIHLKGQILNREDGLPVPYVHVVNMRTHGGTTTNYQGTFSMEMLNVDSLAISAMGFMKEYIHVPPKHNPDSVLTIWVRPVRFAIGEVEVKGKSNAMDMEGISTGKPVDIDPELRGDAFNTKPPWYAAVFAPASFIQYHTSRREREKREVRKAMISEKRWAYLSQYYNKDLVMELTGLEEAEADTFMIYFNSKGMLNQVNNDYEVREAILEQFEEYTKEKELAE</sequence>
<evidence type="ECO:0000313" key="2">
    <source>
        <dbReference type="EMBL" id="SFF00671.1"/>
    </source>
</evidence>
<feature type="region of interest" description="Disordered" evidence="1">
    <location>
        <begin position="1"/>
        <end position="20"/>
    </location>
</feature>
<proteinExistence type="predicted"/>
<evidence type="ECO:0000256" key="1">
    <source>
        <dbReference type="SAM" id="MobiDB-lite"/>
    </source>
</evidence>
<dbReference type="AlphaFoldDB" id="A0A1I2F7X9"/>
<keyword evidence="3" id="KW-1185">Reference proteome</keyword>
<dbReference type="InterPro" id="IPR008969">
    <property type="entry name" value="CarboxyPept-like_regulatory"/>
</dbReference>
<accession>A0A1I2F7X9</accession>
<dbReference type="Pfam" id="PF13715">
    <property type="entry name" value="CarbopepD_reg_2"/>
    <property type="match status" value="1"/>
</dbReference>